<dbReference type="EMBL" id="LQRD01000033">
    <property type="protein sequence ID" value="KXT69966.1"/>
    <property type="molecule type" value="Genomic_DNA"/>
</dbReference>
<evidence type="ECO:0000256" key="3">
    <source>
        <dbReference type="ARBA" id="ARBA00023163"/>
    </source>
</evidence>
<dbReference type="SMART" id="SM00530">
    <property type="entry name" value="HTH_XRE"/>
    <property type="match status" value="1"/>
</dbReference>
<dbReference type="CDD" id="cd00093">
    <property type="entry name" value="HTH_XRE"/>
    <property type="match status" value="1"/>
</dbReference>
<dbReference type="AlphaFoldDB" id="A0A139N1R2"/>
<evidence type="ECO:0000256" key="2">
    <source>
        <dbReference type="ARBA" id="ARBA00023125"/>
    </source>
</evidence>
<dbReference type="Pfam" id="PF01381">
    <property type="entry name" value="HTH_3"/>
    <property type="match status" value="1"/>
</dbReference>
<gene>
    <name evidence="5" type="ORF">SCRDD08_00905</name>
</gene>
<keyword evidence="3" id="KW-0804">Transcription</keyword>
<dbReference type="InterPro" id="IPR001387">
    <property type="entry name" value="Cro/C1-type_HTH"/>
</dbReference>
<sequence length="249" mass="28764">MDLKEYIGNQIRIFRKSAGFTQDELAKRLNTTKQTISRYEKGERKANQDMLFKLCDIFDVSIDDFFPVIPKNVLESTRSLTEAPDSLTQQITDKVVQLTTHNKKIVLRTSEELLEGQQLEVNEELFEYQVFEKLSAGTGETYYEDRNYDTVFFDKEIAHDFASWVYGDSMEPDYLSGSVALIKDTGWDYDGAIYAVDWDGQSYIKKVYKEKDGLRLVSLNNKYADKFAPFSEEPRIIGKVVGNFMPLEI</sequence>
<dbReference type="Gene3D" id="1.10.260.40">
    <property type="entry name" value="lambda repressor-like DNA-binding domains"/>
    <property type="match status" value="1"/>
</dbReference>
<proteinExistence type="predicted"/>
<dbReference type="Gene3D" id="2.10.109.10">
    <property type="entry name" value="Umud Fragment, subunit A"/>
    <property type="match status" value="1"/>
</dbReference>
<dbReference type="InterPro" id="IPR036286">
    <property type="entry name" value="LexA/Signal_pep-like_sf"/>
</dbReference>
<dbReference type="PANTHER" id="PTHR40661:SF1">
    <property type="entry name" value="HTH CRO_C1-TYPE DOMAIN-CONTAINING PROTEIN"/>
    <property type="match status" value="1"/>
</dbReference>
<dbReference type="RefSeq" id="WP_061422605.1">
    <property type="nucleotide sequence ID" value="NZ_KQ969062.1"/>
</dbReference>
<dbReference type="InterPro" id="IPR015927">
    <property type="entry name" value="Peptidase_S24_S26A/B/C"/>
</dbReference>
<protein>
    <submittedName>
        <fullName evidence="5">Pleiotropic regulator</fullName>
    </submittedName>
</protein>
<dbReference type="STRING" id="45634.SCRDD08_00905"/>
<dbReference type="Proteomes" id="UP000070377">
    <property type="component" value="Unassembled WGS sequence"/>
</dbReference>
<evidence type="ECO:0000259" key="4">
    <source>
        <dbReference type="PROSITE" id="PS50943"/>
    </source>
</evidence>
<evidence type="ECO:0000313" key="5">
    <source>
        <dbReference type="EMBL" id="KXT69966.1"/>
    </source>
</evidence>
<dbReference type="PATRIC" id="fig|45634.12.peg.942"/>
<dbReference type="PROSITE" id="PS50943">
    <property type="entry name" value="HTH_CROC1"/>
    <property type="match status" value="1"/>
</dbReference>
<name>A0A139N1R2_STRCR</name>
<keyword evidence="2" id="KW-0238">DNA-binding</keyword>
<dbReference type="SUPFAM" id="SSF51306">
    <property type="entry name" value="LexA/Signal peptidase"/>
    <property type="match status" value="1"/>
</dbReference>
<evidence type="ECO:0000256" key="1">
    <source>
        <dbReference type="ARBA" id="ARBA00023015"/>
    </source>
</evidence>
<dbReference type="SUPFAM" id="SSF47413">
    <property type="entry name" value="lambda repressor-like DNA-binding domains"/>
    <property type="match status" value="1"/>
</dbReference>
<accession>A0A139N1R2</accession>
<dbReference type="CDD" id="cd06529">
    <property type="entry name" value="S24_LexA-like"/>
    <property type="match status" value="1"/>
</dbReference>
<organism evidence="5 6">
    <name type="scientific">Streptococcus cristatus</name>
    <dbReference type="NCBI Taxonomy" id="45634"/>
    <lineage>
        <taxon>Bacteria</taxon>
        <taxon>Bacillati</taxon>
        <taxon>Bacillota</taxon>
        <taxon>Bacilli</taxon>
        <taxon>Lactobacillales</taxon>
        <taxon>Streptococcaceae</taxon>
        <taxon>Streptococcus</taxon>
    </lineage>
</organism>
<reference evidence="5 6" key="1">
    <citation type="submission" date="2016-01" db="EMBL/GenBank/DDBJ databases">
        <title>Highly variable Streptococcus oralis are common among viridans streptococci isolated from primates.</title>
        <authorList>
            <person name="Denapaite D."/>
            <person name="Rieger M."/>
            <person name="Koendgen S."/>
            <person name="Brueckner R."/>
            <person name="Ochigava I."/>
            <person name="Kappeler P."/>
            <person name="Maetz-Rensing K."/>
            <person name="Leendertz F."/>
            <person name="Hakenbeck R."/>
        </authorList>
    </citation>
    <scope>NUCLEOTIDE SEQUENCE [LARGE SCALE GENOMIC DNA]</scope>
    <source>
        <strain evidence="5 6">DD08</strain>
    </source>
</reference>
<evidence type="ECO:0000313" key="6">
    <source>
        <dbReference type="Proteomes" id="UP000070377"/>
    </source>
</evidence>
<dbReference type="InterPro" id="IPR039418">
    <property type="entry name" value="LexA-like"/>
</dbReference>
<comment type="caution">
    <text evidence="5">The sequence shown here is derived from an EMBL/GenBank/DDBJ whole genome shotgun (WGS) entry which is preliminary data.</text>
</comment>
<keyword evidence="1" id="KW-0805">Transcription regulation</keyword>
<feature type="domain" description="HTH cro/C1-type" evidence="4">
    <location>
        <begin position="11"/>
        <end position="65"/>
    </location>
</feature>
<dbReference type="Pfam" id="PF00717">
    <property type="entry name" value="Peptidase_S24"/>
    <property type="match status" value="1"/>
</dbReference>
<dbReference type="PANTHER" id="PTHR40661">
    <property type="match status" value="1"/>
</dbReference>
<dbReference type="GO" id="GO:0003677">
    <property type="term" value="F:DNA binding"/>
    <property type="evidence" value="ECO:0007669"/>
    <property type="project" value="UniProtKB-KW"/>
</dbReference>
<dbReference type="InterPro" id="IPR010982">
    <property type="entry name" value="Lambda_DNA-bd_dom_sf"/>
</dbReference>